<name>A0A830BAW2_9LAMI</name>
<feature type="transmembrane region" description="Helical" evidence="13">
    <location>
        <begin position="161"/>
        <end position="182"/>
    </location>
</feature>
<evidence type="ECO:0000256" key="4">
    <source>
        <dbReference type="ARBA" id="ARBA00022448"/>
    </source>
</evidence>
<evidence type="ECO:0000256" key="5">
    <source>
        <dbReference type="ARBA" id="ARBA00022475"/>
    </source>
</evidence>
<gene>
    <name evidence="14" type="ORF">PHJA_000559300</name>
</gene>
<comment type="function">
    <text evidence="1">Mediates high-affinity intracellular uptake of the rare oligo-element molybdenum.</text>
</comment>
<reference evidence="14" key="1">
    <citation type="submission" date="2020-07" db="EMBL/GenBank/DDBJ databases">
        <title>Ethylene signaling mediates host invasion by parasitic plants.</title>
        <authorList>
            <person name="Yoshida S."/>
        </authorList>
    </citation>
    <scope>NUCLEOTIDE SEQUENCE</scope>
    <source>
        <strain evidence="14">Okayama</strain>
    </source>
</reference>
<keyword evidence="7 13" id="KW-1133">Transmembrane helix</keyword>
<evidence type="ECO:0000256" key="12">
    <source>
        <dbReference type="ARBA" id="ARBA00044504"/>
    </source>
</evidence>
<protein>
    <recommendedName>
        <fullName evidence="3">Molybdate-anion transporter</fullName>
    </recommendedName>
    <alternativeName>
        <fullName evidence="10">Major facilitator superfamily domain-containing protein 5</fullName>
    </alternativeName>
    <alternativeName>
        <fullName evidence="11">Molybdate transporter 2 homolog</fullName>
    </alternativeName>
</protein>
<accession>A0A830BAW2</accession>
<evidence type="ECO:0000256" key="7">
    <source>
        <dbReference type="ARBA" id="ARBA00022989"/>
    </source>
</evidence>
<feature type="transmembrane region" description="Helical" evidence="13">
    <location>
        <begin position="96"/>
        <end position="119"/>
    </location>
</feature>
<proteinExistence type="inferred from homology"/>
<feature type="transmembrane region" description="Helical" evidence="13">
    <location>
        <begin position="131"/>
        <end position="149"/>
    </location>
</feature>
<keyword evidence="8" id="KW-0406">Ion transport</keyword>
<evidence type="ECO:0000256" key="2">
    <source>
        <dbReference type="ARBA" id="ARBA00004651"/>
    </source>
</evidence>
<sequence length="289" mass="31769">MLVDSLNLGPVSPFDATAIILAIGISIIISSWSENYGDPSDNKDLLTQFRGAAVAIASDEKIALLGAIQSLFEGSMYTFVFLWTPSLSPNDEEIPYSFIFATFMLASMLGSSIVARLLARNTIKVESYMQIVFVVSSAALLLPILTNFLITPSKAKGGCITFAGCLQVLGFCVFEACVGIFWPSIMKMRSQYIPEEARSTIMNFFRIPLNIFVCVVLYNVNAFPISVMFGMCPILLFVASILQRRLSAIGEKPKTEEWAMLNERNGEDESMTLLNSLNLNRETTPGGSF</sequence>
<dbReference type="InterPro" id="IPR008509">
    <property type="entry name" value="MOT2/MFSD5"/>
</dbReference>
<feature type="transmembrane region" description="Helical" evidence="13">
    <location>
        <begin position="203"/>
        <end position="219"/>
    </location>
</feature>
<evidence type="ECO:0000256" key="3">
    <source>
        <dbReference type="ARBA" id="ARBA00021242"/>
    </source>
</evidence>
<evidence type="ECO:0000256" key="9">
    <source>
        <dbReference type="ARBA" id="ARBA00023136"/>
    </source>
</evidence>
<evidence type="ECO:0000256" key="10">
    <source>
        <dbReference type="ARBA" id="ARBA00030646"/>
    </source>
</evidence>
<dbReference type="Gene3D" id="1.20.1250.20">
    <property type="entry name" value="MFS general substrate transporter like domains"/>
    <property type="match status" value="1"/>
</dbReference>
<dbReference type="Proteomes" id="UP000653305">
    <property type="component" value="Unassembled WGS sequence"/>
</dbReference>
<evidence type="ECO:0000313" key="14">
    <source>
        <dbReference type="EMBL" id="GFP84156.1"/>
    </source>
</evidence>
<keyword evidence="5" id="KW-1003">Cell membrane</keyword>
<dbReference type="GO" id="GO:0005886">
    <property type="term" value="C:plasma membrane"/>
    <property type="evidence" value="ECO:0007669"/>
    <property type="project" value="UniProtKB-SubCell"/>
</dbReference>
<feature type="transmembrane region" description="Helical" evidence="13">
    <location>
        <begin position="225"/>
        <end position="242"/>
    </location>
</feature>
<dbReference type="GO" id="GO:0006811">
    <property type="term" value="P:monoatomic ion transport"/>
    <property type="evidence" value="ECO:0007669"/>
    <property type="project" value="UniProtKB-KW"/>
</dbReference>
<evidence type="ECO:0000256" key="1">
    <source>
        <dbReference type="ARBA" id="ARBA00003019"/>
    </source>
</evidence>
<dbReference type="PANTHER" id="PTHR23516">
    <property type="entry name" value="SAM (S-ADENOSYL METHIONINE) TRANSPORTER"/>
    <property type="match status" value="1"/>
</dbReference>
<dbReference type="InterPro" id="IPR036259">
    <property type="entry name" value="MFS_trans_sf"/>
</dbReference>
<comment type="subcellular location">
    <subcellularLocation>
        <location evidence="2">Cell membrane</location>
        <topology evidence="2">Multi-pass membrane protein</topology>
    </subcellularLocation>
</comment>
<dbReference type="GO" id="GO:0015098">
    <property type="term" value="F:molybdate ion transmembrane transporter activity"/>
    <property type="evidence" value="ECO:0007669"/>
    <property type="project" value="InterPro"/>
</dbReference>
<dbReference type="OrthoDB" id="263957at2759"/>
<evidence type="ECO:0000256" key="8">
    <source>
        <dbReference type="ARBA" id="ARBA00023065"/>
    </source>
</evidence>
<organism evidence="14 15">
    <name type="scientific">Phtheirospermum japonicum</name>
    <dbReference type="NCBI Taxonomy" id="374723"/>
    <lineage>
        <taxon>Eukaryota</taxon>
        <taxon>Viridiplantae</taxon>
        <taxon>Streptophyta</taxon>
        <taxon>Embryophyta</taxon>
        <taxon>Tracheophyta</taxon>
        <taxon>Spermatophyta</taxon>
        <taxon>Magnoliopsida</taxon>
        <taxon>eudicotyledons</taxon>
        <taxon>Gunneridae</taxon>
        <taxon>Pentapetalae</taxon>
        <taxon>asterids</taxon>
        <taxon>lamiids</taxon>
        <taxon>Lamiales</taxon>
        <taxon>Orobanchaceae</taxon>
        <taxon>Orobanchaceae incertae sedis</taxon>
        <taxon>Phtheirospermum</taxon>
    </lineage>
</organism>
<keyword evidence="4" id="KW-0813">Transport</keyword>
<dbReference type="EMBL" id="BMAC01000079">
    <property type="protein sequence ID" value="GFP84156.1"/>
    <property type="molecule type" value="Genomic_DNA"/>
</dbReference>
<feature type="transmembrane region" description="Helical" evidence="13">
    <location>
        <begin position="62"/>
        <end position="84"/>
    </location>
</feature>
<evidence type="ECO:0000256" key="13">
    <source>
        <dbReference type="SAM" id="Phobius"/>
    </source>
</evidence>
<keyword evidence="6 13" id="KW-0812">Transmembrane</keyword>
<comment type="caution">
    <text evidence="14">The sequence shown here is derived from an EMBL/GenBank/DDBJ whole genome shotgun (WGS) entry which is preliminary data.</text>
</comment>
<evidence type="ECO:0000256" key="6">
    <source>
        <dbReference type="ARBA" id="ARBA00022692"/>
    </source>
</evidence>
<evidence type="ECO:0000313" key="15">
    <source>
        <dbReference type="Proteomes" id="UP000653305"/>
    </source>
</evidence>
<comment type="similarity">
    <text evidence="12">Belongs to the major facilitator superfamily. Phosphate:H(+) symporter (TC 2.A.1.9) family.</text>
</comment>
<keyword evidence="15" id="KW-1185">Reference proteome</keyword>
<dbReference type="PANTHER" id="PTHR23516:SF1">
    <property type="entry name" value="MOLYBDATE-ANION TRANSPORTER"/>
    <property type="match status" value="1"/>
</dbReference>
<dbReference type="SUPFAM" id="SSF103473">
    <property type="entry name" value="MFS general substrate transporter"/>
    <property type="match status" value="1"/>
</dbReference>
<feature type="transmembrane region" description="Helical" evidence="13">
    <location>
        <begin position="12"/>
        <end position="33"/>
    </location>
</feature>
<evidence type="ECO:0000256" key="11">
    <source>
        <dbReference type="ARBA" id="ARBA00032555"/>
    </source>
</evidence>
<keyword evidence="9 13" id="KW-0472">Membrane</keyword>
<dbReference type="Pfam" id="PF05631">
    <property type="entry name" value="MFS_5"/>
    <property type="match status" value="1"/>
</dbReference>
<dbReference type="AlphaFoldDB" id="A0A830BAW2"/>